<evidence type="ECO:0000256" key="1">
    <source>
        <dbReference type="SAM" id="SignalP"/>
    </source>
</evidence>
<dbReference type="Proteomes" id="UP000077315">
    <property type="component" value="Unassembled WGS sequence"/>
</dbReference>
<dbReference type="PANTHER" id="PTHR28075">
    <property type="entry name" value="CHROMOSOME 16, WHOLE GENOME SHOTGUN SEQUENCE"/>
    <property type="match status" value="1"/>
</dbReference>
<dbReference type="AlphaFoldDB" id="A0A162U3E3"/>
<dbReference type="PANTHER" id="PTHR28075:SF1">
    <property type="entry name" value="DUF1748-DOMAIN-CONTAINING PROTEIN"/>
    <property type="match status" value="1"/>
</dbReference>
<protein>
    <recommendedName>
        <fullName evidence="4">DUF1748-domain-containing protein</fullName>
    </recommendedName>
</protein>
<dbReference type="STRING" id="763407.A0A162U3E3"/>
<evidence type="ECO:0008006" key="4">
    <source>
        <dbReference type="Google" id="ProtNLM"/>
    </source>
</evidence>
<dbReference type="FunCoup" id="A0A162U3E3">
    <property type="interactions" value="1"/>
</dbReference>
<keyword evidence="1" id="KW-0732">Signal</keyword>
<dbReference type="InParanoid" id="A0A162U3E3"/>
<sequence length="81" mass="9100">MWGKLFHFSADAVLISAVLAGIRRNTGLQPSLSTIENEDVRTYAQKYLNIGEWVLDSGIVFMNNSSYFERNNNQDGGSSKR</sequence>
<dbReference type="InterPro" id="IPR013726">
    <property type="entry name" value="Mitofissin"/>
</dbReference>
<proteinExistence type="predicted"/>
<gene>
    <name evidence="2" type="ORF">PHYBLDRAFT_21325</name>
</gene>
<dbReference type="OrthoDB" id="16824at2759"/>
<dbReference type="VEuPathDB" id="FungiDB:PHYBLDRAFT_21325"/>
<name>A0A162U3E3_PHYB8</name>
<evidence type="ECO:0000313" key="3">
    <source>
        <dbReference type="Proteomes" id="UP000077315"/>
    </source>
</evidence>
<dbReference type="GO" id="GO:0005737">
    <property type="term" value="C:cytoplasm"/>
    <property type="evidence" value="ECO:0007669"/>
    <property type="project" value="TreeGrafter"/>
</dbReference>
<organism evidence="2 3">
    <name type="scientific">Phycomyces blakesleeanus (strain ATCC 8743b / DSM 1359 / FGSC 10004 / NBRC 33097 / NRRL 1555)</name>
    <dbReference type="NCBI Taxonomy" id="763407"/>
    <lineage>
        <taxon>Eukaryota</taxon>
        <taxon>Fungi</taxon>
        <taxon>Fungi incertae sedis</taxon>
        <taxon>Mucoromycota</taxon>
        <taxon>Mucoromycotina</taxon>
        <taxon>Mucoromycetes</taxon>
        <taxon>Mucorales</taxon>
        <taxon>Phycomycetaceae</taxon>
        <taxon>Phycomyces</taxon>
    </lineage>
</organism>
<evidence type="ECO:0000313" key="2">
    <source>
        <dbReference type="EMBL" id="OAD73132.1"/>
    </source>
</evidence>
<feature type="chain" id="PRO_5007840213" description="DUF1748-domain-containing protein" evidence="1">
    <location>
        <begin position="21"/>
        <end position="81"/>
    </location>
</feature>
<accession>A0A162U3E3</accession>
<feature type="signal peptide" evidence="1">
    <location>
        <begin position="1"/>
        <end position="20"/>
    </location>
</feature>
<dbReference type="Pfam" id="PF08520">
    <property type="entry name" value="Mitofissin"/>
    <property type="match status" value="1"/>
</dbReference>
<keyword evidence="3" id="KW-1185">Reference proteome</keyword>
<reference evidence="3" key="1">
    <citation type="submission" date="2015-06" db="EMBL/GenBank/DDBJ databases">
        <title>Expansion of signal transduction pathways in fungi by whole-genome duplication.</title>
        <authorList>
            <consortium name="DOE Joint Genome Institute"/>
            <person name="Corrochano L.M."/>
            <person name="Kuo A."/>
            <person name="Marcet-Houben M."/>
            <person name="Polaino S."/>
            <person name="Salamov A."/>
            <person name="Villalobos J.M."/>
            <person name="Alvarez M.I."/>
            <person name="Avalos J."/>
            <person name="Benito E.P."/>
            <person name="Benoit I."/>
            <person name="Burger G."/>
            <person name="Camino L.P."/>
            <person name="Canovas D."/>
            <person name="Cerda-Olmedo E."/>
            <person name="Cheng J.-F."/>
            <person name="Dominguez A."/>
            <person name="Elias M."/>
            <person name="Eslava A.P."/>
            <person name="Glaser F."/>
            <person name="Grimwood J."/>
            <person name="Gutierrez G."/>
            <person name="Heitman J."/>
            <person name="Henrissat B."/>
            <person name="Iturriaga E.A."/>
            <person name="Lang B.F."/>
            <person name="Lavin J.L."/>
            <person name="Lee S."/>
            <person name="Li W."/>
            <person name="Lindquist E."/>
            <person name="Lopez-Garcia S."/>
            <person name="Luque E.M."/>
            <person name="Marcos A.T."/>
            <person name="Martin J."/>
            <person name="McCluskey K."/>
            <person name="Medina H.R."/>
            <person name="Miralles-Duran A."/>
            <person name="Miyazaki A."/>
            <person name="Munoz-Torres E."/>
            <person name="Oguiza J.A."/>
            <person name="Ohm R."/>
            <person name="Olmedo M."/>
            <person name="Orejas M."/>
            <person name="Ortiz-Castellanos L."/>
            <person name="Pisabarro A.G."/>
            <person name="Rodriguez-Romero J."/>
            <person name="Ruiz-Herrera J."/>
            <person name="Ruiz-Vazquez R."/>
            <person name="Sanz C."/>
            <person name="Schackwitz W."/>
            <person name="Schmutz J."/>
            <person name="Shahriari M."/>
            <person name="Shelest E."/>
            <person name="Silva-Franco F."/>
            <person name="Soanes D."/>
            <person name="Syed K."/>
            <person name="Tagua V.G."/>
            <person name="Talbot N.J."/>
            <person name="Thon M."/>
            <person name="De vries R.P."/>
            <person name="Wiebenga A."/>
            <person name="Yadav J.S."/>
            <person name="Braun E.L."/>
            <person name="Baker S."/>
            <person name="Garre V."/>
            <person name="Horwitz B."/>
            <person name="Torres-Martinez S."/>
            <person name="Idnurm A."/>
            <person name="Herrera-Estrella A."/>
            <person name="Gabaldon T."/>
            <person name="Grigoriev I.V."/>
        </authorList>
    </citation>
    <scope>NUCLEOTIDE SEQUENCE [LARGE SCALE GENOMIC DNA]</scope>
    <source>
        <strain evidence="3">NRRL 1555(-)</strain>
    </source>
</reference>
<dbReference type="RefSeq" id="XP_018291172.1">
    <property type="nucleotide sequence ID" value="XM_018439757.1"/>
</dbReference>
<dbReference type="GeneID" id="29000663"/>
<dbReference type="EMBL" id="KV440981">
    <property type="protein sequence ID" value="OAD73132.1"/>
    <property type="molecule type" value="Genomic_DNA"/>
</dbReference>